<evidence type="ECO:0000313" key="2">
    <source>
        <dbReference type="EnsemblMetazoa" id="Aqu2.1.23023_001"/>
    </source>
</evidence>
<evidence type="ECO:0000256" key="1">
    <source>
        <dbReference type="SAM" id="MobiDB-lite"/>
    </source>
</evidence>
<proteinExistence type="predicted"/>
<accession>A0A1X7U5T9</accession>
<dbReference type="InParanoid" id="A0A1X7U5T9"/>
<name>A0A1X7U5T9_AMPQE</name>
<reference evidence="2" key="1">
    <citation type="submission" date="2017-05" db="UniProtKB">
        <authorList>
            <consortium name="EnsemblMetazoa"/>
        </authorList>
    </citation>
    <scope>IDENTIFICATION</scope>
</reference>
<dbReference type="EnsemblMetazoa" id="Aqu2.1.23023_001">
    <property type="protein sequence ID" value="Aqu2.1.23023_001"/>
    <property type="gene ID" value="Aqu2.1.23023"/>
</dbReference>
<organism evidence="2">
    <name type="scientific">Amphimedon queenslandica</name>
    <name type="common">Sponge</name>
    <dbReference type="NCBI Taxonomy" id="400682"/>
    <lineage>
        <taxon>Eukaryota</taxon>
        <taxon>Metazoa</taxon>
        <taxon>Porifera</taxon>
        <taxon>Demospongiae</taxon>
        <taxon>Heteroscleromorpha</taxon>
        <taxon>Haplosclerida</taxon>
        <taxon>Niphatidae</taxon>
        <taxon>Amphimedon</taxon>
    </lineage>
</organism>
<feature type="region of interest" description="Disordered" evidence="1">
    <location>
        <begin position="62"/>
        <end position="109"/>
    </location>
</feature>
<protein>
    <submittedName>
        <fullName evidence="2">Uncharacterized protein</fullName>
    </submittedName>
</protein>
<dbReference type="AlphaFoldDB" id="A0A1X7U5T9"/>
<feature type="compositionally biased region" description="Basic and acidic residues" evidence="1">
    <location>
        <begin position="91"/>
        <end position="109"/>
    </location>
</feature>
<sequence>MSAEEIAKLLNTGNTEESTLITLLGEYFYSPTQSQVYSDCEGSDGLSLTITEQLHFTSQQKLSQHLEKQKEEYDDEEPLITSATSKTIVVKPEDLELDERAMNSREGGN</sequence>